<gene>
    <name evidence="1" type="ORF">MYCFIDRAFT_180145</name>
</gene>
<dbReference type="VEuPathDB" id="FungiDB:MYCFIDRAFT_180145"/>
<dbReference type="RefSeq" id="XP_007932277.1">
    <property type="nucleotide sequence ID" value="XM_007934086.1"/>
</dbReference>
<evidence type="ECO:0000313" key="1">
    <source>
        <dbReference type="EMBL" id="EME77142.1"/>
    </source>
</evidence>
<accession>M3AI24</accession>
<sequence>MPPSRVAFGPTASHRLSLVGFGYGIQPTHTLSLGRYPPWWAWCRAWGPDYSRNRSALGSCGWCGQTGRSSLPTLHPFVALHRTRLASSSPTLHPSAVILRGGLGARLGGLPLLVAVAALHARLRVRTPRSSALDLSHILRLRKIHAAHEGWALIPVTLALLGLAPIHAVPLQGIGQPVGFRQLRHCIWRSLKHSALTSSLDSARTYLGNLAAMTPFSCHGAPLPSCGRHRAFGCAAARKVASFVAAPGSGPDVVAFALDRLADEVFFPCEGIPFYEGWHQQAVNARLFHPLWCWLACSSCDLMKSFLRRKLVFCIGSPAFVFLEMVLKACVHRWPVICILPGGPAFVVSRRPGICDLRGGVGSSFDLQGSSLNNDYSVNIQYSVFRGGQFAYN</sequence>
<dbReference type="GeneID" id="19334312"/>
<evidence type="ECO:0000313" key="2">
    <source>
        <dbReference type="Proteomes" id="UP000016932"/>
    </source>
</evidence>
<dbReference type="Proteomes" id="UP000016932">
    <property type="component" value="Unassembled WGS sequence"/>
</dbReference>
<dbReference type="KEGG" id="pfj:MYCFIDRAFT_180145"/>
<dbReference type="AlphaFoldDB" id="M3AI24"/>
<keyword evidence="2" id="KW-1185">Reference proteome</keyword>
<dbReference type="EMBL" id="KB446568">
    <property type="protein sequence ID" value="EME77142.1"/>
    <property type="molecule type" value="Genomic_DNA"/>
</dbReference>
<dbReference type="HOGENOM" id="CLU_702319_0_0_1"/>
<proteinExistence type="predicted"/>
<name>M3AI24_PSEFD</name>
<reference evidence="1 2" key="1">
    <citation type="journal article" date="2012" name="PLoS Pathog.">
        <title>Diverse lifestyles and strategies of plant pathogenesis encoded in the genomes of eighteen Dothideomycetes fungi.</title>
        <authorList>
            <person name="Ohm R.A."/>
            <person name="Feau N."/>
            <person name="Henrissat B."/>
            <person name="Schoch C.L."/>
            <person name="Horwitz B.A."/>
            <person name="Barry K.W."/>
            <person name="Condon B.J."/>
            <person name="Copeland A.C."/>
            <person name="Dhillon B."/>
            <person name="Glaser F."/>
            <person name="Hesse C.N."/>
            <person name="Kosti I."/>
            <person name="LaButti K."/>
            <person name="Lindquist E.A."/>
            <person name="Lucas S."/>
            <person name="Salamov A.A."/>
            <person name="Bradshaw R.E."/>
            <person name="Ciuffetti L."/>
            <person name="Hamelin R.C."/>
            <person name="Kema G.H.J."/>
            <person name="Lawrence C."/>
            <person name="Scott J.A."/>
            <person name="Spatafora J.W."/>
            <person name="Turgeon B.G."/>
            <person name="de Wit P.J.G.M."/>
            <person name="Zhong S."/>
            <person name="Goodwin S.B."/>
            <person name="Grigoriev I.V."/>
        </authorList>
    </citation>
    <scope>NUCLEOTIDE SEQUENCE [LARGE SCALE GENOMIC DNA]</scope>
    <source>
        <strain evidence="1 2">CIRAD86</strain>
    </source>
</reference>
<protein>
    <submittedName>
        <fullName evidence="1">Uncharacterized protein</fullName>
    </submittedName>
</protein>
<organism evidence="1 2">
    <name type="scientific">Pseudocercospora fijiensis (strain CIRAD86)</name>
    <name type="common">Black leaf streak disease fungus</name>
    <name type="synonym">Mycosphaerella fijiensis</name>
    <dbReference type="NCBI Taxonomy" id="383855"/>
    <lineage>
        <taxon>Eukaryota</taxon>
        <taxon>Fungi</taxon>
        <taxon>Dikarya</taxon>
        <taxon>Ascomycota</taxon>
        <taxon>Pezizomycotina</taxon>
        <taxon>Dothideomycetes</taxon>
        <taxon>Dothideomycetidae</taxon>
        <taxon>Mycosphaerellales</taxon>
        <taxon>Mycosphaerellaceae</taxon>
        <taxon>Pseudocercospora</taxon>
    </lineage>
</organism>